<reference evidence="1" key="1">
    <citation type="submission" date="2022-06" db="EMBL/GenBank/DDBJ databases">
        <authorList>
            <person name="Legras J.-L."/>
            <person name="Devillers H."/>
            <person name="Grondin C."/>
        </authorList>
    </citation>
    <scope>NUCLEOTIDE SEQUENCE</scope>
    <source>
        <strain evidence="1">CLIB 1444</strain>
    </source>
</reference>
<evidence type="ECO:0000313" key="1">
    <source>
        <dbReference type="EMBL" id="CAH6722242.1"/>
    </source>
</evidence>
<name>A0ACA9YCA7_9ASCO</name>
<dbReference type="EMBL" id="CALSDN010000008">
    <property type="protein sequence ID" value="CAH6722242.1"/>
    <property type="molecule type" value="Genomic_DNA"/>
</dbReference>
<keyword evidence="2" id="KW-1185">Reference proteome</keyword>
<accession>A0ACA9YCA7</accession>
<proteinExistence type="predicted"/>
<protein>
    <submittedName>
        <fullName evidence="1">Uncharacterized protein</fullName>
    </submittedName>
</protein>
<dbReference type="Proteomes" id="UP001152531">
    <property type="component" value="Unassembled WGS sequence"/>
</dbReference>
<organism evidence="1 2">
    <name type="scientific">[Candida] jaroonii</name>
    <dbReference type="NCBI Taxonomy" id="467808"/>
    <lineage>
        <taxon>Eukaryota</taxon>
        <taxon>Fungi</taxon>
        <taxon>Dikarya</taxon>
        <taxon>Ascomycota</taxon>
        <taxon>Saccharomycotina</taxon>
        <taxon>Pichiomycetes</taxon>
        <taxon>Debaryomycetaceae</taxon>
        <taxon>Yamadazyma</taxon>
    </lineage>
</organism>
<comment type="caution">
    <text evidence="1">The sequence shown here is derived from an EMBL/GenBank/DDBJ whole genome shotgun (WGS) entry which is preliminary data.</text>
</comment>
<sequence length="529" mass="61345">MIRSQIRYAPRSLVRFKSDWKAYGSSENSKKDGDETNQLSKKDSNDVSEYKVKSASSPAAPAPMNNKDVNSYMKRNNKPYLPKLKHERLAYDYPGLPNQDDFTKQAKQLKVKEVNRWRRYIPKILTGLFVAWGAYSVKVWYFDGEENSESKDLLNPEEFHKFIVTHKEQIDDDHYLIEVTPKYNHWQYSLFSNYSQKSIWDGDKIWSVEIKQPQIMVVRSYTPLPLYFMKSEYTRSGEKKPLLKVITPGKEDYDRGGVMTFYIKKYDDGEVSKYIVNKKVGDELELRGPNTEFKFPYHPLKKFHDRPVFKDLPSKVEPEIYLDKIKSVNNIPDFDNLTFYCAGTGIAPALQLLMTRNPYRGFVDLHYSARKSGELGPLERFLFFLEKLDRVKVHTYYDNEGERIDSKSITKAQKPNFVSPMRQEMAAEASNFSPQEALKIRQKAFEEEEPHQESAFKGKIVMYDNAIEQAKVTSKQNKAPPALSLVCGPDGYVEYISGPLKRDMNEQGQIGGLLGKKNWDNSNTYKLNN</sequence>
<gene>
    <name evidence="1" type="ORF">CLIB1444_08S05050</name>
</gene>
<evidence type="ECO:0000313" key="2">
    <source>
        <dbReference type="Proteomes" id="UP001152531"/>
    </source>
</evidence>